<protein>
    <recommendedName>
        <fullName evidence="1">Cupin type-2 domain-containing protein</fullName>
    </recommendedName>
</protein>
<accession>A0A4R8QBW4</accession>
<dbReference type="InterPro" id="IPR013096">
    <property type="entry name" value="Cupin_2"/>
</dbReference>
<evidence type="ECO:0000313" key="3">
    <source>
        <dbReference type="Proteomes" id="UP000295083"/>
    </source>
</evidence>
<gene>
    <name evidence="2" type="ORF">C8035_v008133</name>
</gene>
<dbReference type="InterPro" id="IPR014710">
    <property type="entry name" value="RmlC-like_jellyroll"/>
</dbReference>
<reference evidence="2 3" key="1">
    <citation type="submission" date="2018-11" db="EMBL/GenBank/DDBJ databases">
        <title>Genome sequence and assembly of Colletotrichum spinosum.</title>
        <authorList>
            <person name="Gan P."/>
            <person name="Shirasu K."/>
        </authorList>
    </citation>
    <scope>NUCLEOTIDE SEQUENCE [LARGE SCALE GENOMIC DNA]</scope>
    <source>
        <strain evidence="2 3">CBS 515.97</strain>
    </source>
</reference>
<dbReference type="AlphaFoldDB" id="A0A4R8QBW4"/>
<dbReference type="PANTHER" id="PTHR36156:SF2">
    <property type="entry name" value="CUPIN TYPE-2 DOMAIN-CONTAINING PROTEIN"/>
    <property type="match status" value="1"/>
</dbReference>
<comment type="caution">
    <text evidence="2">The sequence shown here is derived from an EMBL/GenBank/DDBJ whole genome shotgun (WGS) entry which is preliminary data.</text>
</comment>
<name>A0A4R8QBW4_9PEZI</name>
<dbReference type="SUPFAM" id="SSF51182">
    <property type="entry name" value="RmlC-like cupins"/>
    <property type="match status" value="1"/>
</dbReference>
<dbReference type="EMBL" id="QAPG01000033">
    <property type="protein sequence ID" value="TDZ36217.1"/>
    <property type="molecule type" value="Genomic_DNA"/>
</dbReference>
<dbReference type="Gene3D" id="2.60.120.10">
    <property type="entry name" value="Jelly Rolls"/>
    <property type="match status" value="1"/>
</dbReference>
<organism evidence="2 3">
    <name type="scientific">Colletotrichum spinosum</name>
    <dbReference type="NCBI Taxonomy" id="1347390"/>
    <lineage>
        <taxon>Eukaryota</taxon>
        <taxon>Fungi</taxon>
        <taxon>Dikarya</taxon>
        <taxon>Ascomycota</taxon>
        <taxon>Pezizomycotina</taxon>
        <taxon>Sordariomycetes</taxon>
        <taxon>Hypocreomycetidae</taxon>
        <taxon>Glomerellales</taxon>
        <taxon>Glomerellaceae</taxon>
        <taxon>Colletotrichum</taxon>
        <taxon>Colletotrichum orbiculare species complex</taxon>
    </lineage>
</organism>
<proteinExistence type="predicted"/>
<feature type="domain" description="Cupin type-2" evidence="1">
    <location>
        <begin position="92"/>
        <end position="161"/>
    </location>
</feature>
<sequence length="187" mass="19660">MTSEPPSYDPLPAPRRILTTHNDAGQAVLDASLPAELEKTSIPGVDNYLAYTSPALPAPLDGDGDLLHYKSSLRDGGSSVGIAVPGGLAARVVDFLPGGPEAPLHRTESVDTGVLVEGQLELFLDGGETAVLRRGDVFVQRGTIHGWRNRSDTTTARLFVVLAAADMPTVKGVKLGEEMPIPGLEAK</sequence>
<evidence type="ECO:0000259" key="1">
    <source>
        <dbReference type="Pfam" id="PF07883"/>
    </source>
</evidence>
<dbReference type="Pfam" id="PF07883">
    <property type="entry name" value="Cupin_2"/>
    <property type="match status" value="1"/>
</dbReference>
<dbReference type="Proteomes" id="UP000295083">
    <property type="component" value="Unassembled WGS sequence"/>
</dbReference>
<dbReference type="CDD" id="cd02231">
    <property type="entry name" value="cupin_BLL6423-like"/>
    <property type="match status" value="1"/>
</dbReference>
<dbReference type="InterPro" id="IPR011051">
    <property type="entry name" value="RmlC_Cupin_sf"/>
</dbReference>
<dbReference type="InterPro" id="IPR047142">
    <property type="entry name" value="OryJ/VirC-like"/>
</dbReference>
<keyword evidence="3" id="KW-1185">Reference proteome</keyword>
<dbReference type="PANTHER" id="PTHR36156">
    <property type="entry name" value="SLR2101 PROTEIN"/>
    <property type="match status" value="1"/>
</dbReference>
<evidence type="ECO:0000313" key="2">
    <source>
        <dbReference type="EMBL" id="TDZ36217.1"/>
    </source>
</evidence>